<organism evidence="1 2">
    <name type="scientific">Diphasiastrum complanatum</name>
    <name type="common">Issler's clubmoss</name>
    <name type="synonym">Lycopodium complanatum</name>
    <dbReference type="NCBI Taxonomy" id="34168"/>
    <lineage>
        <taxon>Eukaryota</taxon>
        <taxon>Viridiplantae</taxon>
        <taxon>Streptophyta</taxon>
        <taxon>Embryophyta</taxon>
        <taxon>Tracheophyta</taxon>
        <taxon>Lycopodiopsida</taxon>
        <taxon>Lycopodiales</taxon>
        <taxon>Lycopodiaceae</taxon>
        <taxon>Lycopodioideae</taxon>
        <taxon>Diphasiastrum</taxon>
    </lineage>
</organism>
<name>A0ACC2AVU7_DIPCM</name>
<comment type="caution">
    <text evidence="1">The sequence shown here is derived from an EMBL/GenBank/DDBJ whole genome shotgun (WGS) entry which is preliminary data.</text>
</comment>
<dbReference type="EMBL" id="CM055110">
    <property type="protein sequence ID" value="KAJ7521342.1"/>
    <property type="molecule type" value="Genomic_DNA"/>
</dbReference>
<sequence>MSCEIAAMAGRTAAGCRCQQTKEKKKEEENDRKLGDSLARRRQALGLGRRKIQAGNCEFVIIELYKVHNRLRSKPQQRFCILPLASYRIAHCEVGVSKGSASCQLPYVHCDTLATDKASTLFPNHVV</sequence>
<evidence type="ECO:0000313" key="1">
    <source>
        <dbReference type="EMBL" id="KAJ7521342.1"/>
    </source>
</evidence>
<keyword evidence="2" id="KW-1185">Reference proteome</keyword>
<accession>A0ACC2AVU7</accession>
<reference evidence="2" key="1">
    <citation type="journal article" date="2024" name="Proc. Natl. Acad. Sci. U.S.A.">
        <title>Extraordinary preservation of gene collinearity over three hundred million years revealed in homosporous lycophytes.</title>
        <authorList>
            <person name="Li C."/>
            <person name="Wickell D."/>
            <person name="Kuo L.Y."/>
            <person name="Chen X."/>
            <person name="Nie B."/>
            <person name="Liao X."/>
            <person name="Peng D."/>
            <person name="Ji J."/>
            <person name="Jenkins J."/>
            <person name="Williams M."/>
            <person name="Shu S."/>
            <person name="Plott C."/>
            <person name="Barry K."/>
            <person name="Rajasekar S."/>
            <person name="Grimwood J."/>
            <person name="Han X."/>
            <person name="Sun S."/>
            <person name="Hou Z."/>
            <person name="He W."/>
            <person name="Dai G."/>
            <person name="Sun C."/>
            <person name="Schmutz J."/>
            <person name="Leebens-Mack J.H."/>
            <person name="Li F.W."/>
            <person name="Wang L."/>
        </authorList>
    </citation>
    <scope>NUCLEOTIDE SEQUENCE [LARGE SCALE GENOMIC DNA]</scope>
    <source>
        <strain evidence="2">cv. PW_Plant_1</strain>
    </source>
</reference>
<evidence type="ECO:0000313" key="2">
    <source>
        <dbReference type="Proteomes" id="UP001162992"/>
    </source>
</evidence>
<protein>
    <submittedName>
        <fullName evidence="1">Uncharacterized protein</fullName>
    </submittedName>
</protein>
<dbReference type="Proteomes" id="UP001162992">
    <property type="component" value="Chromosome 19"/>
</dbReference>
<gene>
    <name evidence="1" type="ORF">O6H91_19G048800</name>
</gene>
<proteinExistence type="predicted"/>